<dbReference type="AlphaFoldDB" id="G2PHP1"/>
<accession>G2PHP1</accession>
<gene>
    <name evidence="2" type="ORF">Strvi_0066</name>
</gene>
<dbReference type="EMBL" id="CP002996">
    <property type="protein sequence ID" value="AEM88842.1"/>
    <property type="molecule type" value="Genomic_DNA"/>
</dbReference>
<evidence type="ECO:0000313" key="2">
    <source>
        <dbReference type="EMBL" id="AEM88842.1"/>
    </source>
</evidence>
<keyword evidence="3" id="KW-1185">Reference proteome</keyword>
<keyword evidence="2" id="KW-0614">Plasmid</keyword>
<proteinExistence type="predicted"/>
<dbReference type="HOGENOM" id="CLU_966200_0_0_11"/>
<dbReference type="Proteomes" id="UP000008703">
    <property type="component" value="Plasmid pSTRVI02"/>
</dbReference>
<reference evidence="2" key="1">
    <citation type="submission" date="2011-08" db="EMBL/GenBank/DDBJ databases">
        <title>Complete sequence of plasmid 2 of Streptomyces violaceusniger Tu 4113.</title>
        <authorList>
            <consortium name="US DOE Joint Genome Institute"/>
            <person name="Lucas S."/>
            <person name="Han J."/>
            <person name="Lapidus A."/>
            <person name="Cheng J.-F."/>
            <person name="Goodwin L."/>
            <person name="Pitluck S."/>
            <person name="Peters L."/>
            <person name="Ivanova N."/>
            <person name="Daligault H."/>
            <person name="Detter J.C."/>
            <person name="Han C."/>
            <person name="Tapia R."/>
            <person name="Land M."/>
            <person name="Hauser L."/>
            <person name="Kyrpides N."/>
            <person name="Ivanova N."/>
            <person name="Pagani I."/>
            <person name="Hagen A."/>
            <person name="Katz L."/>
            <person name="Fiedler H.-P."/>
            <person name="Keasling J."/>
            <person name="Fortman J."/>
            <person name="Woyke T."/>
        </authorList>
    </citation>
    <scope>NUCLEOTIDE SEQUENCE [LARGE SCALE GENOMIC DNA]</scope>
    <source>
        <strain evidence="2">Tu 4113</strain>
        <plasmid evidence="2">pSTRVI02</plasmid>
    </source>
</reference>
<geneLocation type="plasmid" evidence="2 3">
    <name>pSTRVI02</name>
</geneLocation>
<feature type="region of interest" description="Disordered" evidence="1">
    <location>
        <begin position="267"/>
        <end position="288"/>
    </location>
</feature>
<feature type="region of interest" description="Disordered" evidence="1">
    <location>
        <begin position="224"/>
        <end position="248"/>
    </location>
</feature>
<organism evidence="2 3">
    <name type="scientific">Streptomyces violaceusniger (strain Tu 4113)</name>
    <dbReference type="NCBI Taxonomy" id="653045"/>
    <lineage>
        <taxon>Bacteria</taxon>
        <taxon>Bacillati</taxon>
        <taxon>Actinomycetota</taxon>
        <taxon>Actinomycetes</taxon>
        <taxon>Kitasatosporales</taxon>
        <taxon>Streptomycetaceae</taxon>
        <taxon>Streptomyces</taxon>
        <taxon>Streptomyces violaceusniger group</taxon>
    </lineage>
</organism>
<feature type="compositionally biased region" description="Low complexity" evidence="1">
    <location>
        <begin position="231"/>
        <end position="247"/>
    </location>
</feature>
<dbReference type="KEGG" id="svl:Strvi_0066"/>
<sequence length="288" mass="31221">MAKRRQYTRELLSARAESVTAHTEGRGPLLRIVAGWGGESGAMPVQYAPRSKGDPRPWVQWNQHDGSEGFRFTGRDCWAQPVTDDNAAPEFWAVERTILTRLAARGIAMVQERGQDWSYLSYVFADGSAVVVYGGDVNGLAENSVRHTVGEHGRLSWHWMSANGTREREGEIPEGEQGADFGRDSVALIMAVTTLAARHGRAWQQDARDDLNAAAHQWAQENGAELPFPPAADDGPAPVPVAEAEPAPEADKCGAEFVHGGRSYACTRSPQHAPPCSHAAPVPVPVRA</sequence>
<protein>
    <submittedName>
        <fullName evidence="2">Uncharacterized protein</fullName>
    </submittedName>
</protein>
<name>G2PHP1_STRV4</name>
<dbReference type="RefSeq" id="WP_014043777.1">
    <property type="nucleotide sequence ID" value="NC_015952.1"/>
</dbReference>
<evidence type="ECO:0000256" key="1">
    <source>
        <dbReference type="SAM" id="MobiDB-lite"/>
    </source>
</evidence>
<evidence type="ECO:0000313" key="3">
    <source>
        <dbReference type="Proteomes" id="UP000008703"/>
    </source>
</evidence>